<sequence>MQNKDTVIREISADDLQDVQVLVQQTARRYVWDPLFTVMSAEEIGEEYLGDDDNRGYVAVIDSEIKAFMGVSLTEGGSGFIRYGVDEQYNNMLITLLKQCESFVQARGGSKVSSFSITRFGQIRNKEISMLEQLGFESDEYATTSALLFLNNWREPDHLDTTNIVPITGAGLDVLQQMLMDDGDSVTRVQWKSTSKAFAGTVAIALQAPSGEIQGFAHYKVARLDPVGNPIKNVNGFALHFRPQFELALDEKRRLLRAALSSMKQLGICNVATNMRLNDFQLFVLLATEGFDEFVANVVRLTKVI</sequence>
<dbReference type="RefSeq" id="WP_191203577.1">
    <property type="nucleotide sequence ID" value="NZ_JACXZA010000002.1"/>
</dbReference>
<gene>
    <name evidence="2" type="ORF">H8B09_11200</name>
</gene>
<protein>
    <recommendedName>
        <fullName evidence="1">N-acetyltransferase domain-containing protein</fullName>
    </recommendedName>
</protein>
<evidence type="ECO:0000313" key="2">
    <source>
        <dbReference type="EMBL" id="MBD3919322.1"/>
    </source>
</evidence>
<dbReference type="PROSITE" id="PS51186">
    <property type="entry name" value="GNAT"/>
    <property type="match status" value="1"/>
</dbReference>
<keyword evidence="3" id="KW-1185">Reference proteome</keyword>
<accession>A0ABR8MTQ2</accession>
<dbReference type="Gene3D" id="3.40.630.30">
    <property type="match status" value="1"/>
</dbReference>
<organism evidence="2 3">
    <name type="scientific">Paenibacillus terricola</name>
    <dbReference type="NCBI Taxonomy" id="2763503"/>
    <lineage>
        <taxon>Bacteria</taxon>
        <taxon>Bacillati</taxon>
        <taxon>Bacillota</taxon>
        <taxon>Bacilli</taxon>
        <taxon>Bacillales</taxon>
        <taxon>Paenibacillaceae</taxon>
        <taxon>Paenibacillus</taxon>
    </lineage>
</organism>
<dbReference type="InterPro" id="IPR000182">
    <property type="entry name" value="GNAT_dom"/>
</dbReference>
<comment type="caution">
    <text evidence="2">The sequence shown here is derived from an EMBL/GenBank/DDBJ whole genome shotgun (WGS) entry which is preliminary data.</text>
</comment>
<proteinExistence type="predicted"/>
<evidence type="ECO:0000259" key="1">
    <source>
        <dbReference type="PROSITE" id="PS51186"/>
    </source>
</evidence>
<name>A0ABR8MTQ2_9BACL</name>
<feature type="domain" description="N-acetyltransferase" evidence="1">
    <location>
        <begin position="6"/>
        <end position="168"/>
    </location>
</feature>
<dbReference type="EMBL" id="JACXZA010000002">
    <property type="protein sequence ID" value="MBD3919322.1"/>
    <property type="molecule type" value="Genomic_DNA"/>
</dbReference>
<reference evidence="2 3" key="1">
    <citation type="submission" date="2020-09" db="EMBL/GenBank/DDBJ databases">
        <title>Paenibacillus sp. strain PR3 16S rRNA gene Genome sequencing and assembly.</title>
        <authorList>
            <person name="Kim J."/>
        </authorList>
    </citation>
    <scope>NUCLEOTIDE SEQUENCE [LARGE SCALE GENOMIC DNA]</scope>
    <source>
        <strain evidence="2 3">PR3</strain>
    </source>
</reference>
<dbReference type="SUPFAM" id="SSF55729">
    <property type="entry name" value="Acyl-CoA N-acyltransferases (Nat)"/>
    <property type="match status" value="1"/>
</dbReference>
<dbReference type="Proteomes" id="UP000609346">
    <property type="component" value="Unassembled WGS sequence"/>
</dbReference>
<dbReference type="InterPro" id="IPR016181">
    <property type="entry name" value="Acyl_CoA_acyltransferase"/>
</dbReference>
<evidence type="ECO:0000313" key="3">
    <source>
        <dbReference type="Proteomes" id="UP000609346"/>
    </source>
</evidence>